<gene>
    <name evidence="2" type="ORF">OXX778_LOCUS8745</name>
</gene>
<keyword evidence="1" id="KW-1133">Transmembrane helix</keyword>
<keyword evidence="1" id="KW-0472">Membrane</keyword>
<feature type="transmembrane region" description="Helical" evidence="1">
    <location>
        <begin position="740"/>
        <end position="763"/>
    </location>
</feature>
<feature type="transmembrane region" description="Helical" evidence="1">
    <location>
        <begin position="710"/>
        <end position="728"/>
    </location>
</feature>
<comment type="caution">
    <text evidence="2">The sequence shown here is derived from an EMBL/GenBank/DDBJ whole genome shotgun (WGS) entry which is preliminary data.</text>
</comment>
<dbReference type="Proteomes" id="UP000663879">
    <property type="component" value="Unassembled WGS sequence"/>
</dbReference>
<keyword evidence="3" id="KW-1185">Reference proteome</keyword>
<reference evidence="2" key="1">
    <citation type="submission" date="2021-02" db="EMBL/GenBank/DDBJ databases">
        <authorList>
            <person name="Nowell W R."/>
        </authorList>
    </citation>
    <scope>NUCLEOTIDE SEQUENCE</scope>
    <source>
        <strain evidence="2">Ploen Becks lab</strain>
    </source>
</reference>
<dbReference type="OrthoDB" id="10071442at2759"/>
<protein>
    <submittedName>
        <fullName evidence="2">Uncharacterized protein</fullName>
    </submittedName>
</protein>
<dbReference type="EMBL" id="CAJNOC010001231">
    <property type="protein sequence ID" value="CAF0846898.1"/>
    <property type="molecule type" value="Genomic_DNA"/>
</dbReference>
<sequence length="765" mass="88855">MDEETIRNDIFCKTLSDLICFYGKSVPIPFEFLVTGLITVSSSFCGKSRVSVKRCFKQPISFFSVYVGPVSSRKSSCIELFKDEYDQAVDVILKCTNIFNHENKISQGFSNCSITIESLLKELSLKGNIMQFWDEFNTFLSSFGLYISNGVFDNSMILTLYNSPNRLTHTLKSYELTINKPRLSIFTAGHEFLITCPKPKEFSYDDLEPVESVINFEKIFVAIRIINLIEKEYVFEDAAFNSFKNEAERLDKICLDRYGSPGNEYFYNFVQVQFFKLSNQTMFSRDFLIDLDNHITRNQVTFEGYTDAYNRKLNDNDVLLYRKRLSEIWFGFKIRQYQNLYDQTLKCFDLKESESFLENFIPKFQSDLLLLWNKKHDFICSSSICKETVVFDGNLKCNRLRCIVSNDAFNITNNFGCPETASLNSYYCKKHIENKSIDSKNYPPDDFLMIQSHRKKKDGKYEFITLFDKPPKTRVIEEEIVEKWTSVYGDYFKEYHKKNTIIQSCQVDKDFNLNKRRTTGILLGAAGCGFVLNFQEMIKSESLNLVSKFLYNTIQMTNKTIKYCIYDNSFHLNEYFFNHYDSNDPIIKNILKSTNFVIDNFHIQNHSRNVCYEKHYAKMFSELENYDTQICEQNQKSPKVDLSNVNIINLKYINSCNFGNPILEYPISEPSDILTTPIDLIASFCQMNLGVKGRTRASLCLELICMTRSPGLYVFVSHILAILRPWSLKIAYGIPNTSLTLFRTILIVSSALVLGVATVMQYLEI</sequence>
<evidence type="ECO:0000313" key="3">
    <source>
        <dbReference type="Proteomes" id="UP000663879"/>
    </source>
</evidence>
<keyword evidence="1" id="KW-0812">Transmembrane</keyword>
<proteinExistence type="predicted"/>
<evidence type="ECO:0000256" key="1">
    <source>
        <dbReference type="SAM" id="Phobius"/>
    </source>
</evidence>
<accession>A0A813VR21</accession>
<name>A0A813VR21_9BILA</name>
<evidence type="ECO:0000313" key="2">
    <source>
        <dbReference type="EMBL" id="CAF0846898.1"/>
    </source>
</evidence>
<organism evidence="2 3">
    <name type="scientific">Brachionus calyciflorus</name>
    <dbReference type="NCBI Taxonomy" id="104777"/>
    <lineage>
        <taxon>Eukaryota</taxon>
        <taxon>Metazoa</taxon>
        <taxon>Spiralia</taxon>
        <taxon>Gnathifera</taxon>
        <taxon>Rotifera</taxon>
        <taxon>Eurotatoria</taxon>
        <taxon>Monogononta</taxon>
        <taxon>Pseudotrocha</taxon>
        <taxon>Ploima</taxon>
        <taxon>Brachionidae</taxon>
        <taxon>Brachionus</taxon>
    </lineage>
</organism>
<dbReference type="AlphaFoldDB" id="A0A813VR21"/>